<dbReference type="GO" id="GO:0005524">
    <property type="term" value="F:ATP binding"/>
    <property type="evidence" value="ECO:0007669"/>
    <property type="project" value="UniProtKB-KW"/>
</dbReference>
<evidence type="ECO:0000259" key="8">
    <source>
        <dbReference type="SMART" id="SM00387"/>
    </source>
</evidence>
<reference evidence="9 10" key="1">
    <citation type="journal article" date="2019" name="ACS Chem. Biol.">
        <title>Identification and Mobilization of a Cryptic Antibiotic Biosynthesis Gene Locus from a Human-Pathogenic Nocardia Isolate.</title>
        <authorList>
            <person name="Herisse M."/>
            <person name="Ishida K."/>
            <person name="Porter J.L."/>
            <person name="Howden B."/>
            <person name="Hertweck C."/>
            <person name="Stinear T.P."/>
            <person name="Pidot S.J."/>
        </authorList>
    </citation>
    <scope>NUCLEOTIDE SEQUENCE [LARGE SCALE GENOMIC DNA]</scope>
    <source>
        <strain evidence="9 10">AUSMDU00012717</strain>
    </source>
</reference>
<accession>A0A6G9YDK4</accession>
<dbReference type="GO" id="GO:0000160">
    <property type="term" value="P:phosphorelay signal transduction system"/>
    <property type="evidence" value="ECO:0007669"/>
    <property type="project" value="TreeGrafter"/>
</dbReference>
<feature type="region of interest" description="Disordered" evidence="6">
    <location>
        <begin position="686"/>
        <end position="715"/>
    </location>
</feature>
<dbReference type="SUPFAM" id="SSF55874">
    <property type="entry name" value="ATPase domain of HSP90 chaperone/DNA topoisomerase II/histidine kinase"/>
    <property type="match status" value="1"/>
</dbReference>
<dbReference type="GO" id="GO:0004673">
    <property type="term" value="F:protein histidine kinase activity"/>
    <property type="evidence" value="ECO:0007669"/>
    <property type="project" value="UniProtKB-EC"/>
</dbReference>
<evidence type="ECO:0000256" key="3">
    <source>
        <dbReference type="ARBA" id="ARBA00022553"/>
    </source>
</evidence>
<keyword evidence="4" id="KW-0808">Transferase</keyword>
<dbReference type="Pfam" id="PF08376">
    <property type="entry name" value="NIT"/>
    <property type="match status" value="1"/>
</dbReference>
<comment type="catalytic activity">
    <reaction evidence="1">
        <text>ATP + protein L-histidine = ADP + protein N-phospho-L-histidine.</text>
        <dbReference type="EC" id="2.7.13.3"/>
    </reaction>
</comment>
<proteinExistence type="predicted"/>
<feature type="compositionally biased region" description="Pro residues" evidence="6">
    <location>
        <begin position="696"/>
        <end position="706"/>
    </location>
</feature>
<evidence type="ECO:0000313" key="9">
    <source>
        <dbReference type="EMBL" id="QIS11157.1"/>
    </source>
</evidence>
<dbReference type="InterPro" id="IPR036890">
    <property type="entry name" value="HATPase_C_sf"/>
</dbReference>
<feature type="compositionally biased region" description="Polar residues" evidence="6">
    <location>
        <begin position="820"/>
        <end position="851"/>
    </location>
</feature>
<evidence type="ECO:0000256" key="6">
    <source>
        <dbReference type="SAM" id="MobiDB-lite"/>
    </source>
</evidence>
<feature type="region of interest" description="Disordered" evidence="6">
    <location>
        <begin position="802"/>
        <end position="930"/>
    </location>
</feature>
<evidence type="ECO:0000256" key="1">
    <source>
        <dbReference type="ARBA" id="ARBA00000085"/>
    </source>
</evidence>
<keyword evidence="9" id="KW-0547">Nucleotide-binding</keyword>
<feature type="transmembrane region" description="Helical" evidence="7">
    <location>
        <begin position="68"/>
        <end position="88"/>
    </location>
</feature>
<dbReference type="GO" id="GO:0005886">
    <property type="term" value="C:plasma membrane"/>
    <property type="evidence" value="ECO:0007669"/>
    <property type="project" value="TreeGrafter"/>
</dbReference>
<keyword evidence="7" id="KW-1133">Transmembrane helix</keyword>
<keyword evidence="3" id="KW-0597">Phosphoprotein</keyword>
<dbReference type="Gene3D" id="3.30.565.10">
    <property type="entry name" value="Histidine kinase-like ATPase, C-terminal domain"/>
    <property type="match status" value="1"/>
</dbReference>
<evidence type="ECO:0000256" key="5">
    <source>
        <dbReference type="ARBA" id="ARBA00022777"/>
    </source>
</evidence>
<dbReference type="CDD" id="cd00075">
    <property type="entry name" value="HATPase"/>
    <property type="match status" value="1"/>
</dbReference>
<evidence type="ECO:0000256" key="2">
    <source>
        <dbReference type="ARBA" id="ARBA00012438"/>
    </source>
</evidence>
<dbReference type="PANTHER" id="PTHR45436:SF5">
    <property type="entry name" value="SENSOR HISTIDINE KINASE TRCS"/>
    <property type="match status" value="1"/>
</dbReference>
<protein>
    <recommendedName>
        <fullName evidence="2">histidine kinase</fullName>
        <ecNumber evidence="2">2.7.13.3</ecNumber>
    </recommendedName>
</protein>
<feature type="compositionally biased region" description="Polar residues" evidence="6">
    <location>
        <begin position="913"/>
        <end position="924"/>
    </location>
</feature>
<evidence type="ECO:0000313" key="10">
    <source>
        <dbReference type="Proteomes" id="UP000503540"/>
    </source>
</evidence>
<gene>
    <name evidence="9" type="ORF">F5544_16390</name>
</gene>
<dbReference type="Proteomes" id="UP000503540">
    <property type="component" value="Chromosome"/>
</dbReference>
<feature type="compositionally biased region" description="Basic and acidic residues" evidence="6">
    <location>
        <begin position="882"/>
        <end position="894"/>
    </location>
</feature>
<dbReference type="AlphaFoldDB" id="A0A6G9YDK4"/>
<feature type="compositionally biased region" description="Basic and acidic residues" evidence="6">
    <location>
        <begin position="767"/>
        <end position="781"/>
    </location>
</feature>
<evidence type="ECO:0000256" key="7">
    <source>
        <dbReference type="SAM" id="Phobius"/>
    </source>
</evidence>
<keyword evidence="7" id="KW-0812">Transmembrane</keyword>
<feature type="region of interest" description="Disordered" evidence="6">
    <location>
        <begin position="759"/>
        <end position="790"/>
    </location>
</feature>
<name>A0A6G9YDK4_9NOCA</name>
<keyword evidence="9" id="KW-0067">ATP-binding</keyword>
<dbReference type="PANTHER" id="PTHR45436">
    <property type="entry name" value="SENSOR HISTIDINE KINASE YKOH"/>
    <property type="match status" value="1"/>
</dbReference>
<sequence>MGFCSVTSRALVVELSRLAFRRSSRFVPQRLRQQKSGDITVLEPAASPGPKRVSAGSVLRPRTIAGQLARILVLALALALVLLTVTVYNEYSDYREADNAVSGVSLALTAQDLIHEVQRERGLSSGLLGGDNRMQQPLIESRGRVDQRLEELRKAASGGTPGSDQVNTALTQFNVLKSTRAQVDSRRTSRQASFQAYTDAIGALNNLNLGLDQASDNSVRRGLQALYALGTAKEQAAQERGFLAGIFASEGFNGGEYLQFMEIRAAKLSALASFAQYATKSERAQLDVSTLSDNATKAEQAENVALTSSEGQLARRVDSMAWFNQMTGVIDNQRAVQQTVGNDVKTRADDLRGTALFNLIAFLIGAGLAIIAMIVLVVISVRGIQRPLAIVATEAEDVAERRLPEVIDAWLKSGDSYPDPPAPVRTPAGSSVEIEAVASALDNVQTTAFELASQQALIRRNTTESMANLARRNQNLVRRQLNLISEFEREELDPKGLAKLFELDHLATRMRRNAESLLVLTGEGSPRRWAQPIPLTDVIRAGLSEVDDYRRVALRRVDDVEIQGAVVSELAHLFAELIENALAFSPPDLEVEIYGRKVPGGYLLAVVDHGVGMPPDQLATANARLRGEQDFIVSPSRYLGHYVVGRLAQRLGVEVELNVSPVSGIVARVFMPTAVLAVDQDPLAPKQTAVSAGPSPALPSPPPPKVARPAEPSYSEPALAVRGDAVEVHEVPGLAGATGPAGGSVRNGHDPEFVRAAEHSGAYPIVPERRTPAHAAHRDEPGYETGELPRLSDSAFDTSAYSHFVSPVDPPTGAQPVLPNDSSQWRIPQSDSATARSGVNSSNDMGVQRTRNGLVKRNKRSRGSGPDTEVSGTTRPAASGAHADRGPAPDRTPNDVRSMLSSFRAGHERGGTTPDTDSSATDLAQNWPEP</sequence>
<feature type="transmembrane region" description="Helical" evidence="7">
    <location>
        <begin position="355"/>
        <end position="379"/>
    </location>
</feature>
<dbReference type="InterPro" id="IPR003594">
    <property type="entry name" value="HATPase_dom"/>
</dbReference>
<dbReference type="KEGG" id="nah:F5544_16390"/>
<keyword evidence="7" id="KW-0472">Membrane</keyword>
<evidence type="ECO:0000256" key="4">
    <source>
        <dbReference type="ARBA" id="ARBA00022679"/>
    </source>
</evidence>
<keyword evidence="10" id="KW-1185">Reference proteome</keyword>
<dbReference type="InterPro" id="IPR013587">
    <property type="entry name" value="Nitrate/nitrite_sensing"/>
</dbReference>
<dbReference type="SMART" id="SM00387">
    <property type="entry name" value="HATPase_c"/>
    <property type="match status" value="1"/>
</dbReference>
<dbReference type="InterPro" id="IPR050428">
    <property type="entry name" value="TCS_sensor_his_kinase"/>
</dbReference>
<dbReference type="EC" id="2.7.13.3" evidence="2"/>
<keyword evidence="5" id="KW-0418">Kinase</keyword>
<organism evidence="9 10">
    <name type="scientific">Nocardia arthritidis</name>
    <dbReference type="NCBI Taxonomy" id="228602"/>
    <lineage>
        <taxon>Bacteria</taxon>
        <taxon>Bacillati</taxon>
        <taxon>Actinomycetota</taxon>
        <taxon>Actinomycetes</taxon>
        <taxon>Mycobacteriales</taxon>
        <taxon>Nocardiaceae</taxon>
        <taxon>Nocardia</taxon>
    </lineage>
</organism>
<dbReference type="EMBL" id="CP046172">
    <property type="protein sequence ID" value="QIS11157.1"/>
    <property type="molecule type" value="Genomic_DNA"/>
</dbReference>
<feature type="domain" description="Histidine kinase/HSP90-like ATPase" evidence="8">
    <location>
        <begin position="565"/>
        <end position="675"/>
    </location>
</feature>
<dbReference type="Pfam" id="PF02518">
    <property type="entry name" value="HATPase_c"/>
    <property type="match status" value="1"/>
</dbReference>